<evidence type="ECO:0000313" key="3">
    <source>
        <dbReference type="Proteomes" id="UP000001075"/>
    </source>
</evidence>
<name>G3GTR8_CRIGR</name>
<dbReference type="AlphaFoldDB" id="G3GTR8"/>
<organism evidence="2 3">
    <name type="scientific">Cricetulus griseus</name>
    <name type="common">Chinese hamster</name>
    <name type="synonym">Cricetulus barabensis griseus</name>
    <dbReference type="NCBI Taxonomy" id="10029"/>
    <lineage>
        <taxon>Eukaryota</taxon>
        <taxon>Metazoa</taxon>
        <taxon>Chordata</taxon>
        <taxon>Craniata</taxon>
        <taxon>Vertebrata</taxon>
        <taxon>Euteleostomi</taxon>
        <taxon>Mammalia</taxon>
        <taxon>Eutheria</taxon>
        <taxon>Euarchontoglires</taxon>
        <taxon>Glires</taxon>
        <taxon>Rodentia</taxon>
        <taxon>Myomorpha</taxon>
        <taxon>Muroidea</taxon>
        <taxon>Cricetidae</taxon>
        <taxon>Cricetinae</taxon>
        <taxon>Cricetulus</taxon>
    </lineage>
</organism>
<sequence length="84" mass="9654">MLEEGTRYKARGSASVPKLMHNFLPNRLKNYSLCNCFMLYNFRDCRLGPGYSWWHCSDAGEQRKGTRKGKTADELSTETTLEVS</sequence>
<dbReference type="EMBL" id="JH000022">
    <property type="protein sequence ID" value="EGV94363.1"/>
    <property type="molecule type" value="Genomic_DNA"/>
</dbReference>
<evidence type="ECO:0000313" key="2">
    <source>
        <dbReference type="EMBL" id="EGV94363.1"/>
    </source>
</evidence>
<protein>
    <submittedName>
        <fullName evidence="2">Uncharacterized protein</fullName>
    </submittedName>
</protein>
<reference evidence="3" key="1">
    <citation type="journal article" date="2011" name="Nat. Biotechnol.">
        <title>The genomic sequence of the Chinese hamster ovary (CHO)-K1 cell line.</title>
        <authorList>
            <person name="Xu X."/>
            <person name="Nagarajan H."/>
            <person name="Lewis N.E."/>
            <person name="Pan S."/>
            <person name="Cai Z."/>
            <person name="Liu X."/>
            <person name="Chen W."/>
            <person name="Xie M."/>
            <person name="Wang W."/>
            <person name="Hammond S."/>
            <person name="Andersen M.R."/>
            <person name="Neff N."/>
            <person name="Passarelli B."/>
            <person name="Koh W."/>
            <person name="Fan H.C."/>
            <person name="Wang J."/>
            <person name="Gui Y."/>
            <person name="Lee K.H."/>
            <person name="Betenbaugh M.J."/>
            <person name="Quake S.R."/>
            <person name="Famili I."/>
            <person name="Palsson B.O."/>
            <person name="Wang J."/>
        </authorList>
    </citation>
    <scope>NUCLEOTIDE SEQUENCE [LARGE SCALE GENOMIC DNA]</scope>
    <source>
        <strain evidence="3">CHO K1 cell line</strain>
    </source>
</reference>
<dbReference type="InParanoid" id="G3GTR8"/>
<dbReference type="Proteomes" id="UP000001075">
    <property type="component" value="Unassembled WGS sequence"/>
</dbReference>
<feature type="region of interest" description="Disordered" evidence="1">
    <location>
        <begin position="60"/>
        <end position="84"/>
    </location>
</feature>
<evidence type="ECO:0000256" key="1">
    <source>
        <dbReference type="SAM" id="MobiDB-lite"/>
    </source>
</evidence>
<accession>G3GTR8</accession>
<gene>
    <name evidence="2" type="ORF">I79_001056</name>
</gene>
<proteinExistence type="predicted"/>